<proteinExistence type="predicted"/>
<evidence type="ECO:0000256" key="1">
    <source>
        <dbReference type="SAM" id="MobiDB-lite"/>
    </source>
</evidence>
<dbReference type="AlphaFoldDB" id="A0A9N9WWF1"/>
<dbReference type="SUPFAM" id="SSF56112">
    <property type="entry name" value="Protein kinase-like (PK-like)"/>
    <property type="match status" value="1"/>
</dbReference>
<protein>
    <recommendedName>
        <fullName evidence="4">Protein kinase domain-containing protein</fullName>
    </recommendedName>
</protein>
<accession>A0A9N9WWF1</accession>
<dbReference type="InterPro" id="IPR011009">
    <property type="entry name" value="Kinase-like_dom_sf"/>
</dbReference>
<name>A0A9N9WWF1_9DIPT</name>
<dbReference type="Proteomes" id="UP001153620">
    <property type="component" value="Chromosome 4"/>
</dbReference>
<dbReference type="Gene3D" id="1.10.510.10">
    <property type="entry name" value="Transferase(Phosphotransferase) domain 1"/>
    <property type="match status" value="1"/>
</dbReference>
<feature type="compositionally biased region" description="Acidic residues" evidence="1">
    <location>
        <begin position="361"/>
        <end position="373"/>
    </location>
</feature>
<keyword evidence="3" id="KW-1185">Reference proteome</keyword>
<feature type="region of interest" description="Disordered" evidence="1">
    <location>
        <begin position="496"/>
        <end position="563"/>
    </location>
</feature>
<evidence type="ECO:0008006" key="4">
    <source>
        <dbReference type="Google" id="ProtNLM"/>
    </source>
</evidence>
<evidence type="ECO:0000313" key="3">
    <source>
        <dbReference type="Proteomes" id="UP001153620"/>
    </source>
</evidence>
<feature type="compositionally biased region" description="Basic and acidic residues" evidence="1">
    <location>
        <begin position="496"/>
        <end position="507"/>
    </location>
</feature>
<dbReference type="EMBL" id="OU895880">
    <property type="protein sequence ID" value="CAG9811842.1"/>
    <property type="molecule type" value="Genomic_DNA"/>
</dbReference>
<feature type="region of interest" description="Disordered" evidence="1">
    <location>
        <begin position="360"/>
        <end position="380"/>
    </location>
</feature>
<reference evidence="2" key="1">
    <citation type="submission" date="2022-01" db="EMBL/GenBank/DDBJ databases">
        <authorList>
            <person name="King R."/>
        </authorList>
    </citation>
    <scope>NUCLEOTIDE SEQUENCE</scope>
</reference>
<sequence>MNDVQIDWNDVYPEYTGSDLRSLQDHEDCQIVRGVKFNTNSKEDESNYGSNYYSGIETVTKEKFVISLKPFTNQTDASQIKNNLKQSYHLISQCITSVLEIRSHKIGDNHVHIFYKFYNFTFRNYIQGESASKNFKYLLKKLFKAVDSIHNKEIIIGNILLDNIAIVNENNKLKPKIFNLSMAESSADQEMYTKDKRDVGILILSIIVGDEDARAIAKKFQNVDTRDEKFNLIYEKVKNVSWIPRTNIKIFADLIACLLNVKPSNSLAEFKNHAFFYNREKTLEYLSAVNGRLNLSQDERSKNSKKADDVKNRKDVLNKILPNNLEVCKKLVDYFGGFEPKDATLAERCREARNKEVHLEDDTDSECEIEAEDSDKNGEAATNSIQAVEFESEFNITSCDKSRQTENSNDCKKKPKAHKKDPEKWKIFSKILLKKGGAINLHLEVDENFIYDLFNSVRILAFNPNIRRFYIDSFLFDDPQSRFNDILTEIKLDESKNKTDDAEKTNEQSKNIANKAPIKPAPSRSSDEQNEKIRMQDVCEKAIKQTTSTNKPKKKNKPTGVSK</sequence>
<gene>
    <name evidence="2" type="ORF">CHIRRI_LOCUS14649</name>
</gene>
<organism evidence="2 3">
    <name type="scientific">Chironomus riparius</name>
    <dbReference type="NCBI Taxonomy" id="315576"/>
    <lineage>
        <taxon>Eukaryota</taxon>
        <taxon>Metazoa</taxon>
        <taxon>Ecdysozoa</taxon>
        <taxon>Arthropoda</taxon>
        <taxon>Hexapoda</taxon>
        <taxon>Insecta</taxon>
        <taxon>Pterygota</taxon>
        <taxon>Neoptera</taxon>
        <taxon>Endopterygota</taxon>
        <taxon>Diptera</taxon>
        <taxon>Nematocera</taxon>
        <taxon>Chironomoidea</taxon>
        <taxon>Chironomidae</taxon>
        <taxon>Chironominae</taxon>
        <taxon>Chironomus</taxon>
    </lineage>
</organism>
<evidence type="ECO:0000313" key="2">
    <source>
        <dbReference type="EMBL" id="CAG9811842.1"/>
    </source>
</evidence>
<reference evidence="2" key="2">
    <citation type="submission" date="2022-10" db="EMBL/GenBank/DDBJ databases">
        <authorList>
            <consortium name="ENA_rothamsted_submissions"/>
            <consortium name="culmorum"/>
            <person name="King R."/>
        </authorList>
    </citation>
    <scope>NUCLEOTIDE SEQUENCE</scope>
</reference>
<feature type="compositionally biased region" description="Basic and acidic residues" evidence="1">
    <location>
        <begin position="525"/>
        <end position="543"/>
    </location>
</feature>